<protein>
    <submittedName>
        <fullName evidence="1">Uncharacterized protein</fullName>
    </submittedName>
</protein>
<organism evidence="1 2">
    <name type="scientific">Vaccinium darrowii</name>
    <dbReference type="NCBI Taxonomy" id="229202"/>
    <lineage>
        <taxon>Eukaryota</taxon>
        <taxon>Viridiplantae</taxon>
        <taxon>Streptophyta</taxon>
        <taxon>Embryophyta</taxon>
        <taxon>Tracheophyta</taxon>
        <taxon>Spermatophyta</taxon>
        <taxon>Magnoliopsida</taxon>
        <taxon>eudicotyledons</taxon>
        <taxon>Gunneridae</taxon>
        <taxon>Pentapetalae</taxon>
        <taxon>asterids</taxon>
        <taxon>Ericales</taxon>
        <taxon>Ericaceae</taxon>
        <taxon>Vaccinioideae</taxon>
        <taxon>Vaccinieae</taxon>
        <taxon>Vaccinium</taxon>
    </lineage>
</organism>
<evidence type="ECO:0000313" key="1">
    <source>
        <dbReference type="EMBL" id="KAH7847276.1"/>
    </source>
</evidence>
<proteinExistence type="predicted"/>
<gene>
    <name evidence="1" type="ORF">Vadar_024117</name>
</gene>
<name>A0ACB7Y184_9ERIC</name>
<keyword evidence="2" id="KW-1185">Reference proteome</keyword>
<sequence length="349" mass="38840">MNDGGGKLDATGALEGFTVDVVVIVEIVGHDHCVHDLDSDDDDAVVRANVADFYIKLVNTTAADDRHGFIELMKSLDVRAYREFRGYKNLEAYEMDSCPLDFFGRICGIGAIDCVTALLEGESGLVLDLKLDPELGRCPLHVAANKMSYNVIDLLLRYGARTDLKSKETGTGKGGLLPLSVALEKLSYHESLYDWSPKDSAVKLITKLCLPNMMTEQEAVRGITVLLEENGFILKSEDICARYSGSEKPKLEARLSDKRTAFGYPFSGSWHTTSSHNPNTNEMYEAKVALSPLRFFRPGLSPFLKSYRSWFDDPFEKRKTTAQKSLQDLLSAKTYGRFGLLLKRGIRSI</sequence>
<reference evidence="1 2" key="1">
    <citation type="journal article" date="2021" name="Hortic Res">
        <title>High-quality reference genome and annotation aids understanding of berry development for evergreen blueberry (Vaccinium darrowii).</title>
        <authorList>
            <person name="Yu J."/>
            <person name="Hulse-Kemp A.M."/>
            <person name="Babiker E."/>
            <person name="Staton M."/>
        </authorList>
    </citation>
    <scope>NUCLEOTIDE SEQUENCE [LARGE SCALE GENOMIC DNA]</scope>
    <source>
        <strain evidence="2">cv. NJ 8807/NJ 8810</strain>
        <tissue evidence="1">Young leaf</tissue>
    </source>
</reference>
<dbReference type="Proteomes" id="UP000828048">
    <property type="component" value="Chromosome 5"/>
</dbReference>
<accession>A0ACB7Y184</accession>
<evidence type="ECO:0000313" key="2">
    <source>
        <dbReference type="Proteomes" id="UP000828048"/>
    </source>
</evidence>
<comment type="caution">
    <text evidence="1">The sequence shown here is derived from an EMBL/GenBank/DDBJ whole genome shotgun (WGS) entry which is preliminary data.</text>
</comment>
<dbReference type="EMBL" id="CM037155">
    <property type="protein sequence ID" value="KAH7847276.1"/>
    <property type="molecule type" value="Genomic_DNA"/>
</dbReference>